<dbReference type="EMBL" id="CAWYQH010000119">
    <property type="protein sequence ID" value="CAK8691255.1"/>
    <property type="molecule type" value="Genomic_DNA"/>
</dbReference>
<keyword evidence="2" id="KW-0472">Membrane</keyword>
<feature type="compositionally biased region" description="Acidic residues" evidence="1">
    <location>
        <begin position="18"/>
        <end position="29"/>
    </location>
</feature>
<evidence type="ECO:0000313" key="3">
    <source>
        <dbReference type="EMBL" id="CAK8691255.1"/>
    </source>
</evidence>
<gene>
    <name evidence="3" type="ORF">CVLEPA_LOCUS23831</name>
</gene>
<evidence type="ECO:0000313" key="4">
    <source>
        <dbReference type="Proteomes" id="UP001642483"/>
    </source>
</evidence>
<feature type="region of interest" description="Disordered" evidence="1">
    <location>
        <begin position="18"/>
        <end position="120"/>
    </location>
</feature>
<evidence type="ECO:0000256" key="1">
    <source>
        <dbReference type="SAM" id="MobiDB-lite"/>
    </source>
</evidence>
<dbReference type="Proteomes" id="UP001642483">
    <property type="component" value="Unassembled WGS sequence"/>
</dbReference>
<feature type="transmembrane region" description="Helical" evidence="2">
    <location>
        <begin position="182"/>
        <end position="204"/>
    </location>
</feature>
<evidence type="ECO:0000256" key="2">
    <source>
        <dbReference type="SAM" id="Phobius"/>
    </source>
</evidence>
<keyword evidence="4" id="KW-1185">Reference proteome</keyword>
<keyword evidence="2" id="KW-1133">Transmembrane helix</keyword>
<reference evidence="3 4" key="1">
    <citation type="submission" date="2024-02" db="EMBL/GenBank/DDBJ databases">
        <authorList>
            <person name="Daric V."/>
            <person name="Darras S."/>
        </authorList>
    </citation>
    <scope>NUCLEOTIDE SEQUENCE [LARGE SCALE GENOMIC DNA]</scope>
</reference>
<proteinExistence type="predicted"/>
<keyword evidence="2" id="KW-0812">Transmembrane</keyword>
<feature type="compositionally biased region" description="Polar residues" evidence="1">
    <location>
        <begin position="77"/>
        <end position="120"/>
    </location>
</feature>
<comment type="caution">
    <text evidence="3">The sequence shown here is derived from an EMBL/GenBank/DDBJ whole genome shotgun (WGS) entry which is preliminary data.</text>
</comment>
<accession>A0ABP0GI67</accession>
<protein>
    <submittedName>
        <fullName evidence="3">Uncharacterized protein</fullName>
    </submittedName>
</protein>
<organism evidence="3 4">
    <name type="scientific">Clavelina lepadiformis</name>
    <name type="common">Light-bulb sea squirt</name>
    <name type="synonym">Ascidia lepadiformis</name>
    <dbReference type="NCBI Taxonomy" id="159417"/>
    <lineage>
        <taxon>Eukaryota</taxon>
        <taxon>Metazoa</taxon>
        <taxon>Chordata</taxon>
        <taxon>Tunicata</taxon>
        <taxon>Ascidiacea</taxon>
        <taxon>Aplousobranchia</taxon>
        <taxon>Clavelinidae</taxon>
        <taxon>Clavelina</taxon>
    </lineage>
</organism>
<name>A0ABP0GI67_CLALP</name>
<sequence length="268" mass="29411">MDYENDDELLDWNLDIDGDFEGALNDEDQGQNLNHVSKRRQQAPAKTPASWVTFSPEIDNPPSPSLMGKRWSGDGVSITSQDGENFKTSQKISTTQDGTENDGNNSYGDDTGSSFSKSMQDKPNSFADYLPKYTDDGQTRFTILDEDDADITGYDASPMEFRGNLKTGNPPYRSESSSCCVIFRYMILMLLGFALGILVGYFIAFNRQVHVSVVNPSPASSTYPTRALLDTTSLYNNTLGDDLTAMNASSATTTSTSEPPGKNLFVML</sequence>